<keyword evidence="3" id="KW-0732">Signal</keyword>
<accession>A0A5B0N6Y3</accession>
<comment type="caution">
    <text evidence="4">The sequence shown here is derived from an EMBL/GenBank/DDBJ whole genome shotgun (WGS) entry which is preliminary data.</text>
</comment>
<dbReference type="EMBL" id="VSWC01000118">
    <property type="protein sequence ID" value="KAA1084436.1"/>
    <property type="molecule type" value="Genomic_DNA"/>
</dbReference>
<organism evidence="4 6">
    <name type="scientific">Puccinia graminis f. sp. tritici</name>
    <dbReference type="NCBI Taxonomy" id="56615"/>
    <lineage>
        <taxon>Eukaryota</taxon>
        <taxon>Fungi</taxon>
        <taxon>Dikarya</taxon>
        <taxon>Basidiomycota</taxon>
        <taxon>Pucciniomycotina</taxon>
        <taxon>Pucciniomycetes</taxon>
        <taxon>Pucciniales</taxon>
        <taxon>Pucciniaceae</taxon>
        <taxon>Puccinia</taxon>
    </lineage>
</organism>
<evidence type="ECO:0000313" key="5">
    <source>
        <dbReference type="EMBL" id="KAA1132979.1"/>
    </source>
</evidence>
<feature type="transmembrane region" description="Helical" evidence="2">
    <location>
        <begin position="138"/>
        <end position="160"/>
    </location>
</feature>
<dbReference type="AlphaFoldDB" id="A0A5B0N6Y3"/>
<sequence>MKLSILLLPLTFNFFLGYYGMQRKPCLDSAEKFDDVAMSAPGGSEEPSQVEVLRQPEEPNEASTSNTFSQAKEVDPDKIPREESDRPETVRARNSESREAARPGEADRTGPARRVAINLTVRREIVAEQRPVPRSPDLFLRVTCALFILWIMEMQLYILWQLHQRRRA</sequence>
<proteinExistence type="predicted"/>
<feature type="compositionally biased region" description="Polar residues" evidence="1">
    <location>
        <begin position="61"/>
        <end position="70"/>
    </location>
</feature>
<evidence type="ECO:0000313" key="4">
    <source>
        <dbReference type="EMBL" id="KAA1084436.1"/>
    </source>
</evidence>
<evidence type="ECO:0000313" key="6">
    <source>
        <dbReference type="Proteomes" id="UP000324748"/>
    </source>
</evidence>
<evidence type="ECO:0000256" key="1">
    <source>
        <dbReference type="SAM" id="MobiDB-lite"/>
    </source>
</evidence>
<feature type="compositionally biased region" description="Basic and acidic residues" evidence="1">
    <location>
        <begin position="72"/>
        <end position="110"/>
    </location>
</feature>
<feature type="region of interest" description="Disordered" evidence="1">
    <location>
        <begin position="37"/>
        <end position="113"/>
    </location>
</feature>
<evidence type="ECO:0000256" key="3">
    <source>
        <dbReference type="SAM" id="SignalP"/>
    </source>
</evidence>
<name>A0A5B0N6Y3_PUCGR</name>
<feature type="signal peptide" evidence="3">
    <location>
        <begin position="1"/>
        <end position="17"/>
    </location>
</feature>
<dbReference type="EMBL" id="VDEP01000074">
    <property type="protein sequence ID" value="KAA1132979.1"/>
    <property type="molecule type" value="Genomic_DNA"/>
</dbReference>
<keyword evidence="6" id="KW-1185">Reference proteome</keyword>
<evidence type="ECO:0000313" key="7">
    <source>
        <dbReference type="Proteomes" id="UP000325313"/>
    </source>
</evidence>
<keyword evidence="2" id="KW-0812">Transmembrane</keyword>
<reference evidence="6 7" key="1">
    <citation type="submission" date="2019-05" db="EMBL/GenBank/DDBJ databases">
        <title>Emergence of the Ug99 lineage of the wheat stem rust pathogen through somatic hybridization.</title>
        <authorList>
            <person name="Li F."/>
            <person name="Upadhyaya N.M."/>
            <person name="Sperschneider J."/>
            <person name="Matny O."/>
            <person name="Nguyen-Phuc H."/>
            <person name="Mago R."/>
            <person name="Raley C."/>
            <person name="Miller M.E."/>
            <person name="Silverstein K.A.T."/>
            <person name="Henningsen E."/>
            <person name="Hirsch C.D."/>
            <person name="Visser B."/>
            <person name="Pretorius Z.A."/>
            <person name="Steffenson B.J."/>
            <person name="Schwessinger B."/>
            <person name="Dodds P.N."/>
            <person name="Figueroa M."/>
        </authorList>
    </citation>
    <scope>NUCLEOTIDE SEQUENCE [LARGE SCALE GENOMIC DNA]</scope>
    <source>
        <strain evidence="4">21-0</strain>
        <strain evidence="5 7">Ug99</strain>
    </source>
</reference>
<keyword evidence="2" id="KW-1133">Transmembrane helix</keyword>
<evidence type="ECO:0000256" key="2">
    <source>
        <dbReference type="SAM" id="Phobius"/>
    </source>
</evidence>
<dbReference type="Proteomes" id="UP000324748">
    <property type="component" value="Unassembled WGS sequence"/>
</dbReference>
<feature type="chain" id="PRO_5036366226" evidence="3">
    <location>
        <begin position="18"/>
        <end position="168"/>
    </location>
</feature>
<keyword evidence="2" id="KW-0472">Membrane</keyword>
<protein>
    <submittedName>
        <fullName evidence="4">Uncharacterized protein</fullName>
    </submittedName>
</protein>
<gene>
    <name evidence="4" type="ORF">PGT21_027841</name>
    <name evidence="5" type="ORF">PGTUg99_017006</name>
</gene>
<dbReference type="Proteomes" id="UP000325313">
    <property type="component" value="Unassembled WGS sequence"/>
</dbReference>